<accession>E6Q8L6</accession>
<gene>
    <name evidence="1" type="ORF">CARN5_3055</name>
</gene>
<dbReference type="EMBL" id="CABP01000008">
    <property type="protein sequence ID" value="CBI03542.1"/>
    <property type="molecule type" value="Genomic_DNA"/>
</dbReference>
<reference evidence="1" key="1">
    <citation type="submission" date="2009-10" db="EMBL/GenBank/DDBJ databases">
        <title>Diversity of trophic interactions inside an arsenic-rich microbial ecosystem.</title>
        <authorList>
            <person name="Bertin P.N."/>
            <person name="Heinrich-Salmeron A."/>
            <person name="Pelletier E."/>
            <person name="Goulhen-Chollet F."/>
            <person name="Arsene-Ploetze F."/>
            <person name="Gallien S."/>
            <person name="Calteau A."/>
            <person name="Vallenet D."/>
            <person name="Casiot C."/>
            <person name="Chane-Woon-Ming B."/>
            <person name="Giloteaux L."/>
            <person name="Barakat M."/>
            <person name="Bonnefoy V."/>
            <person name="Bruneel O."/>
            <person name="Chandler M."/>
            <person name="Cleiss J."/>
            <person name="Duran R."/>
            <person name="Elbaz-Poulichet F."/>
            <person name="Fonknechten N."/>
            <person name="Lauga B."/>
            <person name="Mornico D."/>
            <person name="Ortet P."/>
            <person name="Schaeffer C."/>
            <person name="Siguier P."/>
            <person name="Alexander Thil Smith A."/>
            <person name="Van Dorsselaer A."/>
            <person name="Weissenbach J."/>
            <person name="Medigue C."/>
            <person name="Le Paslier D."/>
        </authorList>
    </citation>
    <scope>NUCLEOTIDE SEQUENCE</scope>
</reference>
<sequence length="56" mass="6050">MLAGLDSSRSLDQSGSVLNRTIFTKSSSKDSLAREARARRLRRPRVSLGVTGFALG</sequence>
<protein>
    <submittedName>
        <fullName evidence="1">Uncharacterized protein</fullName>
    </submittedName>
</protein>
<name>E6Q8L6_9ZZZZ</name>
<organism evidence="1">
    <name type="scientific">mine drainage metagenome</name>
    <dbReference type="NCBI Taxonomy" id="410659"/>
    <lineage>
        <taxon>unclassified sequences</taxon>
        <taxon>metagenomes</taxon>
        <taxon>ecological metagenomes</taxon>
    </lineage>
</organism>
<dbReference type="AlphaFoldDB" id="E6Q8L6"/>
<evidence type="ECO:0000313" key="1">
    <source>
        <dbReference type="EMBL" id="CBI03542.1"/>
    </source>
</evidence>
<comment type="caution">
    <text evidence="1">The sequence shown here is derived from an EMBL/GenBank/DDBJ whole genome shotgun (WGS) entry which is preliminary data.</text>
</comment>
<proteinExistence type="predicted"/>